<dbReference type="Pfam" id="PF18916">
    <property type="entry name" value="Lycopene_cyc"/>
    <property type="match status" value="1"/>
</dbReference>
<keyword evidence="12" id="KW-1185">Reference proteome</keyword>
<proteinExistence type="predicted"/>
<accession>A0ABD6C192</accession>
<organism evidence="11 12">
    <name type="scientific">Halorubrum laminariae</name>
    <dbReference type="NCBI Taxonomy" id="1433523"/>
    <lineage>
        <taxon>Archaea</taxon>
        <taxon>Methanobacteriati</taxon>
        <taxon>Methanobacteriota</taxon>
        <taxon>Stenosarchaea group</taxon>
        <taxon>Halobacteria</taxon>
        <taxon>Halobacteriales</taxon>
        <taxon>Haloferacaceae</taxon>
        <taxon>Halorubrum</taxon>
    </lineage>
</organism>
<evidence type="ECO:0000256" key="2">
    <source>
        <dbReference type="ARBA" id="ARBA00004829"/>
    </source>
</evidence>
<dbReference type="InterPro" id="IPR017825">
    <property type="entry name" value="Lycopene_cyclase_dom"/>
</dbReference>
<evidence type="ECO:0000256" key="4">
    <source>
        <dbReference type="ARBA" id="ARBA00022746"/>
    </source>
</evidence>
<gene>
    <name evidence="11" type="ORF">ACFR9T_09815</name>
</gene>
<comment type="caution">
    <text evidence="11">The sequence shown here is derived from an EMBL/GenBank/DDBJ whole genome shotgun (WGS) entry which is preliminary data.</text>
</comment>
<keyword evidence="6 9" id="KW-0472">Membrane</keyword>
<dbReference type="GO" id="GO:0045436">
    <property type="term" value="F:lycopene beta cyclase activity"/>
    <property type="evidence" value="ECO:0007669"/>
    <property type="project" value="UniProtKB-ARBA"/>
</dbReference>
<keyword evidence="7" id="KW-0413">Isomerase</keyword>
<feature type="region of interest" description="Disordered" evidence="8">
    <location>
        <begin position="249"/>
        <end position="273"/>
    </location>
</feature>
<feature type="transmembrane region" description="Helical" evidence="9">
    <location>
        <begin position="141"/>
        <end position="161"/>
    </location>
</feature>
<dbReference type="RefSeq" id="WP_256418355.1">
    <property type="nucleotide sequence ID" value="NZ_JANHDL010000005.1"/>
</dbReference>
<dbReference type="GO" id="GO:0016020">
    <property type="term" value="C:membrane"/>
    <property type="evidence" value="ECO:0007669"/>
    <property type="project" value="UniProtKB-SubCell"/>
</dbReference>
<evidence type="ECO:0000313" key="11">
    <source>
        <dbReference type="EMBL" id="MFD1570880.1"/>
    </source>
</evidence>
<feature type="transmembrane region" description="Helical" evidence="9">
    <location>
        <begin position="84"/>
        <end position="103"/>
    </location>
</feature>
<feature type="transmembrane region" description="Helical" evidence="9">
    <location>
        <begin position="37"/>
        <end position="56"/>
    </location>
</feature>
<keyword evidence="5 9" id="KW-1133">Transmembrane helix</keyword>
<evidence type="ECO:0000256" key="3">
    <source>
        <dbReference type="ARBA" id="ARBA00022692"/>
    </source>
</evidence>
<evidence type="ECO:0000256" key="6">
    <source>
        <dbReference type="ARBA" id="ARBA00023136"/>
    </source>
</evidence>
<name>A0ABD6C192_9EURY</name>
<evidence type="ECO:0000256" key="9">
    <source>
        <dbReference type="SAM" id="Phobius"/>
    </source>
</evidence>
<sequence length="273" mass="29941">MLPTLTYLQFHLVFSLPLIAVLWRVAPRYTGVRRRRAAAGIAVLVAIAYAYTTPWIHHMIRRGAWSYAGGAVLVRALSIPLGEYLFFAIQTVAVALACHRLGFDPAYREGDFDRLPRAVGVAVGLALVPLGLWLVGVGDRFLYLGGLLAWVGPVFALQWGVGGGYLVRTSRVWLPATLLPAAYFWVTDRIAIGVGTWRISTEFTTGVAVFGLPIEEMAFFVAAGLMTVNGIVLFEWALDWRDRRSAVDDSVLGEPSDPANPTTRPVSDPIDDR</sequence>
<comment type="pathway">
    <text evidence="2">Carotenoid biosynthesis.</text>
</comment>
<evidence type="ECO:0000256" key="8">
    <source>
        <dbReference type="SAM" id="MobiDB-lite"/>
    </source>
</evidence>
<feature type="transmembrane region" description="Helical" evidence="9">
    <location>
        <begin position="173"/>
        <end position="197"/>
    </location>
</feature>
<keyword evidence="3 9" id="KW-0812">Transmembrane</keyword>
<evidence type="ECO:0000256" key="1">
    <source>
        <dbReference type="ARBA" id="ARBA00004141"/>
    </source>
</evidence>
<reference evidence="11 12" key="1">
    <citation type="journal article" date="2019" name="Int. J. Syst. Evol. Microbiol.">
        <title>The Global Catalogue of Microorganisms (GCM) 10K type strain sequencing project: providing services to taxonomists for standard genome sequencing and annotation.</title>
        <authorList>
            <consortium name="The Broad Institute Genomics Platform"/>
            <consortium name="The Broad Institute Genome Sequencing Center for Infectious Disease"/>
            <person name="Wu L."/>
            <person name="Ma J."/>
        </authorList>
    </citation>
    <scope>NUCLEOTIDE SEQUENCE [LARGE SCALE GENOMIC DNA]</scope>
    <source>
        <strain evidence="11 12">CGMCC 1.12689</strain>
    </source>
</reference>
<comment type="subcellular location">
    <subcellularLocation>
        <location evidence="1">Membrane</location>
        <topology evidence="1">Multi-pass membrane protein</topology>
    </subcellularLocation>
</comment>
<evidence type="ECO:0000313" key="12">
    <source>
        <dbReference type="Proteomes" id="UP001597185"/>
    </source>
</evidence>
<keyword evidence="4" id="KW-0125">Carotenoid biosynthesis</keyword>
<dbReference type="AlphaFoldDB" id="A0ABD6C192"/>
<feature type="transmembrane region" description="Helical" evidence="9">
    <location>
        <begin position="6"/>
        <end position="25"/>
    </location>
</feature>
<dbReference type="GO" id="GO:0016117">
    <property type="term" value="P:carotenoid biosynthetic process"/>
    <property type="evidence" value="ECO:0007669"/>
    <property type="project" value="UniProtKB-KW"/>
</dbReference>
<dbReference type="Proteomes" id="UP001597185">
    <property type="component" value="Unassembled WGS sequence"/>
</dbReference>
<evidence type="ECO:0000256" key="5">
    <source>
        <dbReference type="ARBA" id="ARBA00022989"/>
    </source>
</evidence>
<dbReference type="EMBL" id="JBHUDB010000006">
    <property type="protein sequence ID" value="MFD1570880.1"/>
    <property type="molecule type" value="Genomic_DNA"/>
</dbReference>
<feature type="transmembrane region" description="Helical" evidence="9">
    <location>
        <begin position="115"/>
        <end position="135"/>
    </location>
</feature>
<feature type="domain" description="Lycopene cyclase" evidence="10">
    <location>
        <begin position="169"/>
        <end position="228"/>
    </location>
</feature>
<dbReference type="NCBIfam" id="TIGR03462">
    <property type="entry name" value="CarR_dom_SF"/>
    <property type="match status" value="2"/>
</dbReference>
<feature type="transmembrane region" description="Helical" evidence="9">
    <location>
        <begin position="217"/>
        <end position="238"/>
    </location>
</feature>
<protein>
    <submittedName>
        <fullName evidence="11">Lycopene cyclase domain-containing protein</fullName>
    </submittedName>
</protein>
<evidence type="ECO:0000259" key="10">
    <source>
        <dbReference type="Pfam" id="PF18916"/>
    </source>
</evidence>
<evidence type="ECO:0000256" key="7">
    <source>
        <dbReference type="ARBA" id="ARBA00023235"/>
    </source>
</evidence>